<dbReference type="Gene3D" id="1.25.40.20">
    <property type="entry name" value="Ankyrin repeat-containing domain"/>
    <property type="match status" value="2"/>
</dbReference>
<dbReference type="SUPFAM" id="SSF48403">
    <property type="entry name" value="Ankyrin repeat"/>
    <property type="match status" value="2"/>
</dbReference>
<feature type="region of interest" description="Disordered" evidence="4">
    <location>
        <begin position="588"/>
        <end position="639"/>
    </location>
</feature>
<dbReference type="Proteomes" id="UP001146793">
    <property type="component" value="Unassembled WGS sequence"/>
</dbReference>
<feature type="region of interest" description="Disordered" evidence="4">
    <location>
        <begin position="267"/>
        <end position="290"/>
    </location>
</feature>
<feature type="compositionally biased region" description="Polar residues" evidence="4">
    <location>
        <begin position="628"/>
        <end position="639"/>
    </location>
</feature>
<dbReference type="PRINTS" id="PR01415">
    <property type="entry name" value="ANKYRIN"/>
</dbReference>
<dbReference type="Pfam" id="PF12796">
    <property type="entry name" value="Ank_2"/>
    <property type="match status" value="3"/>
</dbReference>
<feature type="compositionally biased region" description="Basic and acidic residues" evidence="4">
    <location>
        <begin position="380"/>
        <end position="432"/>
    </location>
</feature>
<organism evidence="5 6">
    <name type="scientific">Anaeramoeba flamelloides</name>
    <dbReference type="NCBI Taxonomy" id="1746091"/>
    <lineage>
        <taxon>Eukaryota</taxon>
        <taxon>Metamonada</taxon>
        <taxon>Anaeramoebidae</taxon>
        <taxon>Anaeramoeba</taxon>
    </lineage>
</organism>
<feature type="repeat" description="ANK" evidence="3">
    <location>
        <begin position="103"/>
        <end position="135"/>
    </location>
</feature>
<feature type="repeat" description="ANK" evidence="3">
    <location>
        <begin position="483"/>
        <end position="515"/>
    </location>
</feature>
<dbReference type="PANTHER" id="PTHR24161">
    <property type="entry name" value="ANK_REP_REGION DOMAIN-CONTAINING PROTEIN-RELATED"/>
    <property type="match status" value="1"/>
</dbReference>
<feature type="compositionally biased region" description="Low complexity" evidence="4">
    <location>
        <begin position="612"/>
        <end position="623"/>
    </location>
</feature>
<dbReference type="InterPro" id="IPR002110">
    <property type="entry name" value="Ankyrin_rpt"/>
</dbReference>
<gene>
    <name evidence="5" type="ORF">M0812_23672</name>
</gene>
<dbReference type="PROSITE" id="PS50088">
    <property type="entry name" value="ANK_REPEAT"/>
    <property type="match status" value="5"/>
</dbReference>
<feature type="repeat" description="ANK" evidence="3">
    <location>
        <begin position="516"/>
        <end position="548"/>
    </location>
</feature>
<proteinExistence type="predicted"/>
<keyword evidence="1" id="KW-0677">Repeat</keyword>
<evidence type="ECO:0000313" key="6">
    <source>
        <dbReference type="Proteomes" id="UP001146793"/>
    </source>
</evidence>
<dbReference type="InterPro" id="IPR036770">
    <property type="entry name" value="Ankyrin_rpt-contain_sf"/>
</dbReference>
<feature type="compositionally biased region" description="Basic and acidic residues" evidence="4">
    <location>
        <begin position="275"/>
        <end position="288"/>
    </location>
</feature>
<evidence type="ECO:0000256" key="2">
    <source>
        <dbReference type="ARBA" id="ARBA00023043"/>
    </source>
</evidence>
<dbReference type="PROSITE" id="PS50297">
    <property type="entry name" value="ANK_REP_REGION"/>
    <property type="match status" value="3"/>
</dbReference>
<protein>
    <submittedName>
        <fullName evidence="5">Ankyrin repeat-containing protein</fullName>
    </submittedName>
</protein>
<dbReference type="PANTHER" id="PTHR24161:SF85">
    <property type="entry name" value="PALMITOYLTRANSFERASE HIP14"/>
    <property type="match status" value="1"/>
</dbReference>
<reference evidence="5" key="1">
    <citation type="submission" date="2022-08" db="EMBL/GenBank/DDBJ databases">
        <title>Novel sulphate-reducing endosymbionts in the free-living metamonad Anaeramoeba.</title>
        <authorList>
            <person name="Jerlstrom-Hultqvist J."/>
            <person name="Cepicka I."/>
            <person name="Gallot-Lavallee L."/>
            <person name="Salas-Leiva D."/>
            <person name="Curtis B.A."/>
            <person name="Zahonova K."/>
            <person name="Pipaliya S."/>
            <person name="Dacks J."/>
            <person name="Roger A.J."/>
        </authorList>
    </citation>
    <scope>NUCLEOTIDE SEQUENCE</scope>
    <source>
        <strain evidence="5">Busselton2</strain>
    </source>
</reference>
<comment type="caution">
    <text evidence="5">The sequence shown here is derived from an EMBL/GenBank/DDBJ whole genome shotgun (WGS) entry which is preliminary data.</text>
</comment>
<feature type="repeat" description="ANK" evidence="3">
    <location>
        <begin position="70"/>
        <end position="102"/>
    </location>
</feature>
<feature type="compositionally biased region" description="Basic residues" evidence="4">
    <location>
        <begin position="593"/>
        <end position="611"/>
    </location>
</feature>
<evidence type="ECO:0000313" key="5">
    <source>
        <dbReference type="EMBL" id="KAJ3430657.1"/>
    </source>
</evidence>
<keyword evidence="2 3" id="KW-0040">ANK repeat</keyword>
<evidence type="ECO:0000256" key="3">
    <source>
        <dbReference type="PROSITE-ProRule" id="PRU00023"/>
    </source>
</evidence>
<dbReference type="SMART" id="SM00248">
    <property type="entry name" value="ANK"/>
    <property type="match status" value="7"/>
</dbReference>
<dbReference type="EMBL" id="JANTQA010000051">
    <property type="protein sequence ID" value="KAJ3430657.1"/>
    <property type="molecule type" value="Genomic_DNA"/>
</dbReference>
<dbReference type="AlphaFoldDB" id="A0AAV7YPM1"/>
<evidence type="ECO:0000256" key="1">
    <source>
        <dbReference type="ARBA" id="ARBA00022737"/>
    </source>
</evidence>
<name>A0AAV7YPM1_9EUKA</name>
<evidence type="ECO:0000256" key="4">
    <source>
        <dbReference type="SAM" id="MobiDB-lite"/>
    </source>
</evidence>
<feature type="region of interest" description="Disordered" evidence="4">
    <location>
        <begin position="331"/>
        <end position="432"/>
    </location>
</feature>
<feature type="compositionally biased region" description="Basic and acidic residues" evidence="4">
    <location>
        <begin position="331"/>
        <end position="372"/>
    </location>
</feature>
<accession>A0AAV7YPM1</accession>
<feature type="repeat" description="ANK" evidence="3">
    <location>
        <begin position="171"/>
        <end position="203"/>
    </location>
</feature>
<sequence length="639" mass="73747">MGAKLEKIKKAIEEDNLSSIERLLQKKHLFNLPKNEIPLLHRTIISGSINCMLYIINYPNHDVDIRDNKYGLTSLHLSSLIGNKEIMKTLLVHGADPNAVDNKGRTPLFCVSFKGNLDLFNLLVEYKANPKAKDDSKKNVLHYAILNKIFNSKFTKCLLKMGFKIESQDNKGRTPLQLAVYHGRFEAVDFLIQKGAKKEVKNGSLIHTACMGGKSINKWMEDEFGKVKVQLNEVDRIFEKTKNALLDQNTTLNEIFFEKDNNNTDLKIKNKTKQSKQEKEKEKEKESEGSNIPEICSNFFEKDKVYTKPILNFNSIQNLNKFISKERIENEETEKKKTQENTEKENKEQEKEKKQEEKKQEEHKNTESKSKLDTGSNSGSEKEKEKEKKKEKEKTLGKEKKVEKEKGKEKTLEKEKLSDNEKEKEKVKEKENMNKKEKELLDQDGKNKNLYYDKLYEENVSVRIKVLQHLFDLGIDINTKNSSGLCPIHIACQVGILRVVKWLITHGVDVNSLTKEKRTPISYSIYYGHLPLFEYLLQEGANPLTKDANGKTSLYWAKKGKKNFESPLSIKLFEQIITKLQKLKQMEKTENIKKKKKTNKKKKKIAQKKNKTSGNSGSQSSDSDSQELKNQNTSSENDD</sequence>